<comment type="caution">
    <text evidence="15">The sequence shown here is derived from an EMBL/GenBank/DDBJ whole genome shotgun (WGS) entry which is preliminary data.</text>
</comment>
<keyword evidence="5 13" id="KW-0964">Secreted</keyword>
<comment type="subcellular location">
    <subcellularLocation>
        <location evidence="1 13">Secreted</location>
    </subcellularLocation>
</comment>
<dbReference type="PROSITE" id="PS00155">
    <property type="entry name" value="CUTINASE_1"/>
    <property type="match status" value="1"/>
</dbReference>
<name>A0A9P7ZDU7_9HYPO</name>
<feature type="active site" description="Proton donor/acceptor" evidence="11">
    <location>
        <position position="218"/>
    </location>
</feature>
<comment type="function">
    <text evidence="13">Catalyzes the hydrolysis of complex carboxylic polyesters found in the cell wall of plants. Degrades cutin, a macromolecule that forms the structure of the plant cuticle.</text>
</comment>
<evidence type="ECO:0000256" key="2">
    <source>
        <dbReference type="ARBA" id="ARBA00007534"/>
    </source>
</evidence>
<evidence type="ECO:0000256" key="12">
    <source>
        <dbReference type="PIRSR" id="PIRSR611150-2"/>
    </source>
</evidence>
<evidence type="ECO:0000256" key="6">
    <source>
        <dbReference type="ARBA" id="ARBA00022729"/>
    </source>
</evidence>
<dbReference type="GeneID" id="70297143"/>
<dbReference type="GO" id="GO:0050525">
    <property type="term" value="F:cutinase activity"/>
    <property type="evidence" value="ECO:0007669"/>
    <property type="project" value="UniProtKB-UniRule"/>
</dbReference>
<dbReference type="Pfam" id="PF01083">
    <property type="entry name" value="Cutinase"/>
    <property type="match status" value="1"/>
</dbReference>
<keyword evidence="9 12" id="KW-1015">Disulfide bond</keyword>
<keyword evidence="8" id="KW-0843">Virulence</keyword>
<protein>
    <recommendedName>
        <fullName evidence="3 13">Cutinase</fullName>
        <ecNumber evidence="3 13">3.1.1.74</ecNumber>
    </recommendedName>
</protein>
<dbReference type="InterPro" id="IPR043580">
    <property type="entry name" value="CUTINASE_1"/>
</dbReference>
<dbReference type="Proteomes" id="UP000887229">
    <property type="component" value="Unassembled WGS sequence"/>
</dbReference>
<proteinExistence type="inferred from homology"/>
<feature type="chain" id="PRO_5040490989" description="Cutinase" evidence="14">
    <location>
        <begin position="16"/>
        <end position="236"/>
    </location>
</feature>
<evidence type="ECO:0000256" key="1">
    <source>
        <dbReference type="ARBA" id="ARBA00004613"/>
    </source>
</evidence>
<dbReference type="GO" id="GO:0016052">
    <property type="term" value="P:carbohydrate catabolic process"/>
    <property type="evidence" value="ECO:0007669"/>
    <property type="project" value="TreeGrafter"/>
</dbReference>
<feature type="disulfide bond" evidence="12">
    <location>
        <begin position="197"/>
        <end position="206"/>
    </location>
</feature>
<evidence type="ECO:0000256" key="10">
    <source>
        <dbReference type="ARBA" id="ARBA00034045"/>
    </source>
</evidence>
<evidence type="ECO:0000256" key="5">
    <source>
        <dbReference type="ARBA" id="ARBA00022525"/>
    </source>
</evidence>
<gene>
    <name evidence="15" type="ORF">F5Z01DRAFT_694356</name>
</gene>
<evidence type="ECO:0000256" key="11">
    <source>
        <dbReference type="PIRSR" id="PIRSR611150-1"/>
    </source>
</evidence>
<evidence type="ECO:0000256" key="4">
    <source>
        <dbReference type="ARBA" id="ARBA00022487"/>
    </source>
</evidence>
<evidence type="ECO:0000256" key="3">
    <source>
        <dbReference type="ARBA" id="ARBA00013095"/>
    </source>
</evidence>
<organism evidence="15 16">
    <name type="scientific">Emericellopsis atlantica</name>
    <dbReference type="NCBI Taxonomy" id="2614577"/>
    <lineage>
        <taxon>Eukaryota</taxon>
        <taxon>Fungi</taxon>
        <taxon>Dikarya</taxon>
        <taxon>Ascomycota</taxon>
        <taxon>Pezizomycotina</taxon>
        <taxon>Sordariomycetes</taxon>
        <taxon>Hypocreomycetidae</taxon>
        <taxon>Hypocreales</taxon>
        <taxon>Bionectriaceae</taxon>
        <taxon>Emericellopsis</taxon>
    </lineage>
</organism>
<dbReference type="EMBL" id="MU251279">
    <property type="protein sequence ID" value="KAG9250309.1"/>
    <property type="molecule type" value="Genomic_DNA"/>
</dbReference>
<feature type="signal peptide" evidence="14">
    <location>
        <begin position="1"/>
        <end position="15"/>
    </location>
</feature>
<reference evidence="15" key="1">
    <citation type="journal article" date="2021" name="IMA Fungus">
        <title>Genomic characterization of three marine fungi, including Emericellopsis atlantica sp. nov. with signatures of a generalist lifestyle and marine biomass degradation.</title>
        <authorList>
            <person name="Hagestad O.C."/>
            <person name="Hou L."/>
            <person name="Andersen J.H."/>
            <person name="Hansen E.H."/>
            <person name="Altermark B."/>
            <person name="Li C."/>
            <person name="Kuhnert E."/>
            <person name="Cox R.J."/>
            <person name="Crous P.W."/>
            <person name="Spatafora J.W."/>
            <person name="Lail K."/>
            <person name="Amirebrahimi M."/>
            <person name="Lipzen A."/>
            <person name="Pangilinan J."/>
            <person name="Andreopoulos W."/>
            <person name="Hayes R.D."/>
            <person name="Ng V."/>
            <person name="Grigoriev I.V."/>
            <person name="Jackson S.A."/>
            <person name="Sutton T.D.S."/>
            <person name="Dobson A.D.W."/>
            <person name="Rama T."/>
        </authorList>
    </citation>
    <scope>NUCLEOTIDE SEQUENCE</scope>
    <source>
        <strain evidence="15">TS7</strain>
    </source>
</reference>
<keyword evidence="16" id="KW-1185">Reference proteome</keyword>
<evidence type="ECO:0000256" key="9">
    <source>
        <dbReference type="ARBA" id="ARBA00023157"/>
    </source>
</evidence>
<dbReference type="InterPro" id="IPR011150">
    <property type="entry name" value="Cutinase_monf"/>
</dbReference>
<dbReference type="InterPro" id="IPR000675">
    <property type="entry name" value="Cutinase/axe"/>
</dbReference>
<evidence type="ECO:0000256" key="14">
    <source>
        <dbReference type="SAM" id="SignalP"/>
    </source>
</evidence>
<feature type="disulfide bond" evidence="12">
    <location>
        <begin position="58"/>
        <end position="135"/>
    </location>
</feature>
<comment type="similarity">
    <text evidence="2 13">Belongs to the cutinase family.</text>
</comment>
<dbReference type="FunFam" id="3.40.50.1820:FF:000235">
    <property type="entry name" value="Cutinase 1"/>
    <property type="match status" value="1"/>
</dbReference>
<keyword evidence="4 13" id="KW-0719">Serine esterase</keyword>
<evidence type="ECO:0000313" key="16">
    <source>
        <dbReference type="Proteomes" id="UP000887229"/>
    </source>
</evidence>
<comment type="catalytic activity">
    <reaction evidence="10 13">
        <text>cutin + H2O = cutin monomers.</text>
        <dbReference type="EC" id="3.1.1.74"/>
    </reaction>
</comment>
<dbReference type="EC" id="3.1.1.74" evidence="3 13"/>
<accession>A0A9P7ZDU7</accession>
<keyword evidence="7 13" id="KW-0378">Hydrolase</keyword>
<dbReference type="AlphaFoldDB" id="A0A9P7ZDU7"/>
<dbReference type="InterPro" id="IPR029058">
    <property type="entry name" value="AB_hydrolase_fold"/>
</dbReference>
<dbReference type="GO" id="GO:0005576">
    <property type="term" value="C:extracellular region"/>
    <property type="evidence" value="ECO:0007669"/>
    <property type="project" value="UniProtKB-SubCell"/>
</dbReference>
<sequence length="236" mass="25012">MQLLSILALASAAIAAPAGVAVPAPIVTTEDVTANPEFAARQILPTSENGLTRGLSRCGDVVLIFARGSTEVGNMGTIIGPDLVRELERRLDGRDLTVQGVNYDAALAPNYLPGGTDRESEDEMKSMLRLAHTKCPDADIVVSGYSQGAAVVHRGVEDIEEEIKDKIKGAVCFGDTQFRRDDGQIPNFPRDRYKVFCGGLVRDTVCDGNLAGAVLAPHLGYGSDAPEAADFLASKL</sequence>
<evidence type="ECO:0000313" key="15">
    <source>
        <dbReference type="EMBL" id="KAG9250309.1"/>
    </source>
</evidence>
<keyword evidence="6 14" id="KW-0732">Signal</keyword>
<evidence type="ECO:0000256" key="13">
    <source>
        <dbReference type="RuleBase" id="RU361263"/>
    </source>
</evidence>
<dbReference type="SUPFAM" id="SSF53474">
    <property type="entry name" value="alpha/beta-Hydrolases"/>
    <property type="match status" value="1"/>
</dbReference>
<dbReference type="PANTHER" id="PTHR48250:SF3">
    <property type="entry name" value="CUTINASE 1-RELATED"/>
    <property type="match status" value="1"/>
</dbReference>
<feature type="active site" description="Nucleophile" evidence="11">
    <location>
        <position position="146"/>
    </location>
</feature>
<evidence type="ECO:0000256" key="7">
    <source>
        <dbReference type="ARBA" id="ARBA00022801"/>
    </source>
</evidence>
<dbReference type="RefSeq" id="XP_046114233.1">
    <property type="nucleotide sequence ID" value="XM_046266240.1"/>
</dbReference>
<dbReference type="Gene3D" id="3.40.50.1820">
    <property type="entry name" value="alpha/beta hydrolase"/>
    <property type="match status" value="1"/>
</dbReference>
<dbReference type="OrthoDB" id="3225429at2759"/>
<feature type="active site" evidence="11">
    <location>
        <position position="203"/>
    </location>
</feature>
<dbReference type="PRINTS" id="PR00129">
    <property type="entry name" value="CUTINASE"/>
</dbReference>
<dbReference type="PANTHER" id="PTHR48250">
    <property type="entry name" value="CUTINASE 2-RELATED"/>
    <property type="match status" value="1"/>
</dbReference>
<dbReference type="SMART" id="SM01110">
    <property type="entry name" value="Cutinase"/>
    <property type="match status" value="1"/>
</dbReference>
<evidence type="ECO:0000256" key="8">
    <source>
        <dbReference type="ARBA" id="ARBA00023026"/>
    </source>
</evidence>